<protein>
    <submittedName>
        <fullName evidence="1">Uncharacterized protein</fullName>
    </submittedName>
</protein>
<gene>
    <name evidence="1" type="ORF">PQBR55_0005</name>
</gene>
<reference evidence="1" key="2">
    <citation type="submission" date="2015-06" db="EMBL/GenBank/DDBJ databases">
        <title>Environmentally co-occuring mercury resistance plasmids are genetically and phenotypically diverse and confer variable context-dependent fitness effects.</title>
        <authorList>
            <person name="Hall J.P.J."/>
            <person name="Harrison E."/>
            <person name="Lilley A.K."/>
            <person name="Paterson S."/>
            <person name="Spiers A.J."/>
            <person name="Brockhurst M.A."/>
        </authorList>
    </citation>
    <scope>NUCLEOTIDE SEQUENCE [LARGE SCALE GENOMIC DNA]</scope>
    <source>
        <strain evidence="1">SBW25</strain>
        <plasmid evidence="1">pQBR55</plasmid>
    </source>
</reference>
<sequence length="83" mass="9203">MKDQLALRHVMDCGDLYLSRLESGLKCGPFDGGCAANANTLHRDCQPCAWDHLVHEAFNCGLNYGESERTPFKSLPAIEDFSD</sequence>
<proteinExistence type="predicted"/>
<geneLocation type="plasmid" evidence="1">
    <name>pQBR55</name>
</geneLocation>
<name>A0A0G4E5C5_PSEFS</name>
<reference evidence="1" key="1">
    <citation type="submission" date="2014-12" db="EMBL/GenBank/DDBJ databases">
        <authorList>
            <person name="Hall J."/>
        </authorList>
    </citation>
    <scope>NUCLEOTIDE SEQUENCE [LARGE SCALE GENOMIC DNA]</scope>
    <source>
        <strain evidence="1">SBW25</strain>
        <plasmid evidence="1">pQBR55</plasmid>
    </source>
</reference>
<dbReference type="EMBL" id="LN713927">
    <property type="protein sequence ID" value="CEK42384.1"/>
    <property type="molecule type" value="Genomic_DNA"/>
</dbReference>
<keyword evidence="1" id="KW-0614">Plasmid</keyword>
<accession>A0A0G4E5C5</accession>
<organism evidence="1">
    <name type="scientific">Pseudomonas fluorescens (strain SBW25)</name>
    <dbReference type="NCBI Taxonomy" id="216595"/>
    <lineage>
        <taxon>Bacteria</taxon>
        <taxon>Pseudomonadati</taxon>
        <taxon>Pseudomonadota</taxon>
        <taxon>Gammaproteobacteria</taxon>
        <taxon>Pseudomonadales</taxon>
        <taxon>Pseudomonadaceae</taxon>
        <taxon>Pseudomonas</taxon>
    </lineage>
</organism>
<evidence type="ECO:0000313" key="1">
    <source>
        <dbReference type="EMBL" id="CEK42384.1"/>
    </source>
</evidence>
<dbReference type="AlphaFoldDB" id="A0A0G4E5C5"/>